<feature type="region of interest" description="Disordered" evidence="1">
    <location>
        <begin position="376"/>
        <end position="410"/>
    </location>
</feature>
<feature type="region of interest" description="Disordered" evidence="1">
    <location>
        <begin position="48"/>
        <end position="86"/>
    </location>
</feature>
<dbReference type="VEuPathDB" id="PlasmoDB:PmUG01_04029200"/>
<evidence type="ECO:0000313" key="3">
    <source>
        <dbReference type="Proteomes" id="UP000219799"/>
    </source>
</evidence>
<feature type="compositionally biased region" description="Low complexity" evidence="1">
    <location>
        <begin position="392"/>
        <end position="410"/>
    </location>
</feature>
<gene>
    <name evidence="2" type="primary">PmlGA01_040021200</name>
    <name evidence="2" type="ORF">PMLGA01_040021200</name>
</gene>
<reference evidence="2 3" key="1">
    <citation type="submission" date="2016-06" db="EMBL/GenBank/DDBJ databases">
        <authorList>
            <consortium name="Pathogen Informatics"/>
        </authorList>
    </citation>
    <scope>NUCLEOTIDE SEQUENCE [LARGE SCALE GENOMIC DNA]</scope>
    <source>
        <strain evidence="2">PmlGA01</strain>
    </source>
</reference>
<dbReference type="EMBL" id="LT594492">
    <property type="protein sequence ID" value="SBT70667.1"/>
    <property type="molecule type" value="Genomic_DNA"/>
</dbReference>
<accession>A0A1C3KAU7</accession>
<proteinExistence type="predicted"/>
<organism evidence="2 3">
    <name type="scientific">Plasmodium malariae</name>
    <dbReference type="NCBI Taxonomy" id="5858"/>
    <lineage>
        <taxon>Eukaryota</taxon>
        <taxon>Sar</taxon>
        <taxon>Alveolata</taxon>
        <taxon>Apicomplexa</taxon>
        <taxon>Aconoidasida</taxon>
        <taxon>Haemosporida</taxon>
        <taxon>Plasmodiidae</taxon>
        <taxon>Plasmodium</taxon>
        <taxon>Plasmodium (Plasmodium)</taxon>
    </lineage>
</organism>
<evidence type="ECO:0000313" key="2">
    <source>
        <dbReference type="EMBL" id="SBT70667.1"/>
    </source>
</evidence>
<dbReference type="AlphaFoldDB" id="A0A1C3KAU7"/>
<protein>
    <submittedName>
        <fullName evidence="2">Uncharacterized protein</fullName>
    </submittedName>
</protein>
<name>A0A1C3KAU7_PLAMA</name>
<evidence type="ECO:0000256" key="1">
    <source>
        <dbReference type="SAM" id="MobiDB-lite"/>
    </source>
</evidence>
<sequence>MMGINKSSEQQENGDDYNMSCYVAWVRSIFNSDVSINTNLLHIEAERENKKKRKISEEKGKVENKEQEYKEEDKEEQQQQKEEKGGCIKNRNKKRLRCEENEEKKRKILSEERMVTFLSSPLVAEKRKSDIKDENDDESNIFCYSDDKKSFYNNNSINSNNNNNINNNIVSNQNLKKIELFKNDSSSSCEISEIENEKELCEDMVEEGKNGVVRKAKNNVKENNEKVFGSYCHINIKVPEDTKKDITRKDKLNMVGYDILNCFMISSSDEEENDDYDDDDIDRHMNSDKSDQIYDDNHTQSKSVELIYIPFNYENLKKKIKLMRDIDIEFYNIQEKSKERGKEIISSGGILVTNSNGNKSSLYDVTNGAVISSNNIYNSNNNMKDGDDNNNNDKINSNDSNNNRNNNNINNINNINYNNNNNINYKNNNNINYNNNNNINYNNNNNINYNNNNNNNETVLKRNERINRQDVFPPKNDTHDFCFWNVENDTYITRPLYAQHLNKKHFTLLDESEEMIKNYSSNQYSIKFVPRHLLYVVSQVASRTFFDPIYRKQLLFHF</sequence>
<dbReference type="Proteomes" id="UP000219799">
    <property type="component" value="Chromosome 4"/>
</dbReference>